<dbReference type="Proteomes" id="UP001280156">
    <property type="component" value="Unassembled WGS sequence"/>
</dbReference>
<evidence type="ECO:0008006" key="4">
    <source>
        <dbReference type="Google" id="ProtNLM"/>
    </source>
</evidence>
<accession>A0ABU4YKX4</accession>
<organism evidence="2 3">
    <name type="scientific">Mesorhizobium humile</name>
    <dbReference type="NCBI Taxonomy" id="3072313"/>
    <lineage>
        <taxon>Bacteria</taxon>
        <taxon>Pseudomonadati</taxon>
        <taxon>Pseudomonadota</taxon>
        <taxon>Alphaproteobacteria</taxon>
        <taxon>Hyphomicrobiales</taxon>
        <taxon>Phyllobacteriaceae</taxon>
        <taxon>Mesorhizobium</taxon>
    </lineage>
</organism>
<name>A0ABU4YKX4_9HYPH</name>
<evidence type="ECO:0000313" key="3">
    <source>
        <dbReference type="Proteomes" id="UP001280156"/>
    </source>
</evidence>
<dbReference type="RefSeq" id="WP_320297858.1">
    <property type="nucleotide sequence ID" value="NZ_JAVIIU010000013.1"/>
</dbReference>
<feature type="region of interest" description="Disordered" evidence="1">
    <location>
        <begin position="1"/>
        <end position="40"/>
    </location>
</feature>
<keyword evidence="3" id="KW-1185">Reference proteome</keyword>
<proteinExistence type="predicted"/>
<protein>
    <recommendedName>
        <fullName evidence="4">AAA+ ATPase domain-containing protein</fullName>
    </recommendedName>
</protein>
<gene>
    <name evidence="2" type="ORF">RFM52_20700</name>
</gene>
<evidence type="ECO:0000313" key="2">
    <source>
        <dbReference type="EMBL" id="MDX8487620.1"/>
    </source>
</evidence>
<dbReference type="EMBL" id="JAVIIV010000014">
    <property type="protein sequence ID" value="MDX8487620.1"/>
    <property type="molecule type" value="Genomic_DNA"/>
</dbReference>
<comment type="caution">
    <text evidence="2">The sequence shown here is derived from an EMBL/GenBank/DDBJ whole genome shotgun (WGS) entry which is preliminary data.</text>
</comment>
<reference evidence="2 3" key="1">
    <citation type="submission" date="2023-08" db="EMBL/GenBank/DDBJ databases">
        <title>Implementing the SeqCode for naming new Mesorhizobium species isolated from Vachellia karroo root nodules.</title>
        <authorList>
            <person name="Van Lill M."/>
        </authorList>
    </citation>
    <scope>NUCLEOTIDE SEQUENCE [LARGE SCALE GENOMIC DNA]</scope>
    <source>
        <strain evidence="2 3">VK2B</strain>
    </source>
</reference>
<sequence>MGGQAVRSYFGPSRHRQHGSPERDRPDRRGRRPSCYEGRGSRRTNLANLLYPEMRKVSRSLSGTEAAKHFASRALGCLRNFASVFNIEVAGVNVGVDPTPEPGLAESGDIQHDLPDLFGQIGRAAQAANKGWVLLIDEVQYLSQKIYPA</sequence>
<evidence type="ECO:0000256" key="1">
    <source>
        <dbReference type="SAM" id="MobiDB-lite"/>
    </source>
</evidence>